<dbReference type="AlphaFoldDB" id="A0A4C1VMV0"/>
<evidence type="ECO:0000313" key="1">
    <source>
        <dbReference type="EMBL" id="GBP39095.1"/>
    </source>
</evidence>
<sequence length="159" mass="17713">MLAERSLEEDVRALLAAERRARLSAAGEWRVRGAAAAAARRGDEARQRREARLHDSSRVGRVMILEIVPNICTKILNAIARDGSRALIGNALSSWECSIMRHEIETLDAIKRASAATRLADAEERGKKVEKARHLRQSRARRAARAAELLRAAVIGYRR</sequence>
<dbReference type="EMBL" id="BGZK01000359">
    <property type="protein sequence ID" value="GBP39095.1"/>
    <property type="molecule type" value="Genomic_DNA"/>
</dbReference>
<name>A0A4C1VMV0_EUMVA</name>
<comment type="caution">
    <text evidence="1">The sequence shown here is derived from an EMBL/GenBank/DDBJ whole genome shotgun (WGS) entry which is preliminary data.</text>
</comment>
<gene>
    <name evidence="1" type="ORF">EVAR_27455_1</name>
</gene>
<proteinExistence type="predicted"/>
<evidence type="ECO:0000313" key="2">
    <source>
        <dbReference type="Proteomes" id="UP000299102"/>
    </source>
</evidence>
<protein>
    <submittedName>
        <fullName evidence="1">Uncharacterized protein</fullName>
    </submittedName>
</protein>
<dbReference type="Proteomes" id="UP000299102">
    <property type="component" value="Unassembled WGS sequence"/>
</dbReference>
<organism evidence="1 2">
    <name type="scientific">Eumeta variegata</name>
    <name type="common">Bagworm moth</name>
    <name type="synonym">Eumeta japonica</name>
    <dbReference type="NCBI Taxonomy" id="151549"/>
    <lineage>
        <taxon>Eukaryota</taxon>
        <taxon>Metazoa</taxon>
        <taxon>Ecdysozoa</taxon>
        <taxon>Arthropoda</taxon>
        <taxon>Hexapoda</taxon>
        <taxon>Insecta</taxon>
        <taxon>Pterygota</taxon>
        <taxon>Neoptera</taxon>
        <taxon>Endopterygota</taxon>
        <taxon>Lepidoptera</taxon>
        <taxon>Glossata</taxon>
        <taxon>Ditrysia</taxon>
        <taxon>Tineoidea</taxon>
        <taxon>Psychidae</taxon>
        <taxon>Oiketicinae</taxon>
        <taxon>Eumeta</taxon>
    </lineage>
</organism>
<accession>A0A4C1VMV0</accession>
<reference evidence="1 2" key="1">
    <citation type="journal article" date="2019" name="Commun. Biol.">
        <title>The bagworm genome reveals a unique fibroin gene that provides high tensile strength.</title>
        <authorList>
            <person name="Kono N."/>
            <person name="Nakamura H."/>
            <person name="Ohtoshi R."/>
            <person name="Tomita M."/>
            <person name="Numata K."/>
            <person name="Arakawa K."/>
        </authorList>
    </citation>
    <scope>NUCLEOTIDE SEQUENCE [LARGE SCALE GENOMIC DNA]</scope>
</reference>
<keyword evidence="2" id="KW-1185">Reference proteome</keyword>